<evidence type="ECO:0000313" key="1">
    <source>
        <dbReference type="EMBL" id="EDK35001.1"/>
    </source>
</evidence>
<organism evidence="1 2">
    <name type="scientific">Clostridium kluyveri (strain ATCC 8527 / DSM 555 / NBRC 12016 / NCIMB 10680 / K1)</name>
    <dbReference type="NCBI Taxonomy" id="431943"/>
    <lineage>
        <taxon>Bacteria</taxon>
        <taxon>Bacillati</taxon>
        <taxon>Bacillota</taxon>
        <taxon>Clostridia</taxon>
        <taxon>Eubacteriales</taxon>
        <taxon>Clostridiaceae</taxon>
        <taxon>Clostridium</taxon>
    </lineage>
</organism>
<accession>A5N1K5</accession>
<reference evidence="1 2" key="1">
    <citation type="journal article" date="2008" name="Proc. Natl. Acad. Sci. U.S.A.">
        <title>The genome of Clostridium kluyveri, a strict anaerobe with unique metabolic features.</title>
        <authorList>
            <person name="Seedorf H."/>
            <person name="Fricke W.F."/>
            <person name="Veith B."/>
            <person name="Brueggemann H."/>
            <person name="Liesegang H."/>
            <person name="Strittmatter A."/>
            <person name="Miethke M."/>
            <person name="Buckel W."/>
            <person name="Hinderberger J."/>
            <person name="Li F."/>
            <person name="Hagemeier C."/>
            <person name="Thauer R.K."/>
            <person name="Gottschalk G."/>
        </authorList>
    </citation>
    <scope>NUCLEOTIDE SEQUENCE [LARGE SCALE GENOMIC DNA]</scope>
    <source>
        <strain evidence="2">ATCC 8527 / DSM 555 / NCIMB 10680</strain>
    </source>
</reference>
<evidence type="ECO:0000313" key="2">
    <source>
        <dbReference type="Proteomes" id="UP000002411"/>
    </source>
</evidence>
<protein>
    <submittedName>
        <fullName evidence="1">Uncharacterized protein</fullName>
    </submittedName>
</protein>
<gene>
    <name evidence="1" type="ordered locus">CKL_2993</name>
</gene>
<sequence>MLSPVLFMKTVQELFDFTYKFFDYDILSNIYRFHRQMWNLIFSSLMSSSCRSTISIAPHNRKKILKISISFCPKN</sequence>
<keyword evidence="2" id="KW-1185">Reference proteome</keyword>
<dbReference type="EMBL" id="CP000673">
    <property type="protein sequence ID" value="EDK35001.1"/>
    <property type="molecule type" value="Genomic_DNA"/>
</dbReference>
<dbReference type="KEGG" id="ckl:CKL_2993"/>
<name>A5N1K5_CLOK5</name>
<dbReference type="HOGENOM" id="CLU_2664612_0_0_9"/>
<proteinExistence type="predicted"/>
<dbReference type="AlphaFoldDB" id="A5N1K5"/>
<dbReference type="Proteomes" id="UP000002411">
    <property type="component" value="Chromosome"/>
</dbReference>